<dbReference type="NCBIfam" id="NF041636">
    <property type="entry name" value="slam_lipo"/>
    <property type="match status" value="1"/>
</dbReference>
<dbReference type="InterPro" id="IPR054843">
    <property type="entry name" value="Slam_hemophilin_C"/>
</dbReference>
<feature type="domain" description="Transferrin-binding protein B C-lobe/N-lobe beta-barrel" evidence="2">
    <location>
        <begin position="133"/>
        <end position="242"/>
    </location>
</feature>
<dbReference type="EMBL" id="CP113432">
    <property type="protein sequence ID" value="WAI48669.1"/>
    <property type="molecule type" value="Genomic_DNA"/>
</dbReference>
<sequence>MEVVKFGKLLAAAVAASLVVGCSSGGGGHHHSSNSDQSSASPKGSGGSGGSEAPVSAATAGKASDQTYVAPDGTSYTLAGIPGTSMSSGSGRTLSYGSNGANGYARYGAWYSTNHTTTEYFYTGTGATLPEQVPTTGTATYAGKAIQVNTTDGTTISGGSTSASFNVDFGAKTIAGQTEKTLAIDTVSMKGTIKGAGFSGSASSGSQQGNFSGHFYGPEASELAGTAIFKDAKHNLAFGAVKQ</sequence>
<dbReference type="RefSeq" id="WP_254470378.1">
    <property type="nucleotide sequence ID" value="NZ_CP113432.1"/>
</dbReference>
<gene>
    <name evidence="3" type="ORF">OU419_23360</name>
</gene>
<evidence type="ECO:0000256" key="1">
    <source>
        <dbReference type="SAM" id="MobiDB-lite"/>
    </source>
</evidence>
<dbReference type="Gene3D" id="2.40.160.90">
    <property type="match status" value="1"/>
</dbReference>
<organism evidence="3 4">
    <name type="scientific">Pseudomonas triclosanedens</name>
    <dbReference type="NCBI Taxonomy" id="2961893"/>
    <lineage>
        <taxon>Bacteria</taxon>
        <taxon>Pseudomonadati</taxon>
        <taxon>Pseudomonadota</taxon>
        <taxon>Gammaproteobacteria</taxon>
        <taxon>Pseudomonadales</taxon>
        <taxon>Pseudomonadaceae</taxon>
        <taxon>Pseudomonas</taxon>
    </lineage>
</organism>
<evidence type="ECO:0000313" key="4">
    <source>
        <dbReference type="Proteomes" id="UP001163624"/>
    </source>
</evidence>
<dbReference type="Proteomes" id="UP001163624">
    <property type="component" value="Chromosome"/>
</dbReference>
<evidence type="ECO:0000313" key="3">
    <source>
        <dbReference type="EMBL" id="WAI48669.1"/>
    </source>
</evidence>
<dbReference type="InterPro" id="IPR001677">
    <property type="entry name" value="TbpB_B_D"/>
</dbReference>
<keyword evidence="4" id="KW-1185">Reference proteome</keyword>
<evidence type="ECO:0000259" key="2">
    <source>
        <dbReference type="Pfam" id="PF01298"/>
    </source>
</evidence>
<feature type="region of interest" description="Disordered" evidence="1">
    <location>
        <begin position="25"/>
        <end position="64"/>
    </location>
</feature>
<name>A0ABY6ZXR3_9PSED</name>
<protein>
    <submittedName>
        <fullName evidence="3">Transferrin-binding protein-like solute binding protein</fullName>
    </submittedName>
</protein>
<reference evidence="3" key="1">
    <citation type="submission" date="2022-11" db="EMBL/GenBank/DDBJ databases">
        <title>Pseudomonas triclosanedens sp. nov., a triclosan degrader isolated from activated sludge.</title>
        <authorList>
            <person name="Yin Y."/>
            <person name="Lu Z."/>
        </authorList>
    </citation>
    <scope>NUCLEOTIDE SEQUENCE</scope>
    <source>
        <strain evidence="3">ZM23</strain>
    </source>
</reference>
<accession>A0ABY6ZXR3</accession>
<proteinExistence type="predicted"/>
<dbReference type="Pfam" id="PF01298">
    <property type="entry name" value="TbpB_B_D"/>
    <property type="match status" value="1"/>
</dbReference>
<dbReference type="SUPFAM" id="SSF56925">
    <property type="entry name" value="OMPA-like"/>
    <property type="match status" value="1"/>
</dbReference>
<dbReference type="InterPro" id="IPR011250">
    <property type="entry name" value="OMP/PagP_B-barrel"/>
</dbReference>
<feature type="compositionally biased region" description="Low complexity" evidence="1">
    <location>
        <begin position="34"/>
        <end position="43"/>
    </location>
</feature>
<dbReference type="PROSITE" id="PS51257">
    <property type="entry name" value="PROKAR_LIPOPROTEIN"/>
    <property type="match status" value="1"/>
</dbReference>